<accession>A0A410GAF7</accession>
<feature type="transmembrane region" description="Helical" evidence="1">
    <location>
        <begin position="29"/>
        <end position="46"/>
    </location>
</feature>
<keyword evidence="3" id="KW-1185">Reference proteome</keyword>
<feature type="transmembrane region" description="Helical" evidence="1">
    <location>
        <begin position="189"/>
        <end position="215"/>
    </location>
</feature>
<dbReference type="Proteomes" id="UP000283474">
    <property type="component" value="Chromosome"/>
</dbReference>
<dbReference type="RefSeq" id="WP_128354308.1">
    <property type="nucleotide sequence ID" value="NZ_CP022987.1"/>
</dbReference>
<dbReference type="OrthoDB" id="5298483at2"/>
<dbReference type="NCBIfam" id="NF041043">
    <property type="entry name" value="BPSS1780_fam"/>
    <property type="match status" value="1"/>
</dbReference>
<feature type="transmembrane region" description="Helical" evidence="1">
    <location>
        <begin position="145"/>
        <end position="168"/>
    </location>
</feature>
<dbReference type="InterPro" id="IPR047798">
    <property type="entry name" value="BPSS1780-like"/>
</dbReference>
<organism evidence="2 3">
    <name type="scientific">Pollutimonas thiosulfatoxidans</name>
    <dbReference type="NCBI Taxonomy" id="2028345"/>
    <lineage>
        <taxon>Bacteria</taxon>
        <taxon>Pseudomonadati</taxon>
        <taxon>Pseudomonadota</taxon>
        <taxon>Betaproteobacteria</taxon>
        <taxon>Burkholderiales</taxon>
        <taxon>Alcaligenaceae</taxon>
        <taxon>Pollutimonas</taxon>
    </lineage>
</organism>
<feature type="transmembrane region" description="Helical" evidence="1">
    <location>
        <begin position="52"/>
        <end position="75"/>
    </location>
</feature>
<dbReference type="AlphaFoldDB" id="A0A410GAF7"/>
<dbReference type="EMBL" id="CP022987">
    <property type="protein sequence ID" value="QAA93266.1"/>
    <property type="molecule type" value="Genomic_DNA"/>
</dbReference>
<feature type="transmembrane region" description="Helical" evidence="1">
    <location>
        <begin position="96"/>
        <end position="119"/>
    </location>
</feature>
<reference evidence="2 3" key="1">
    <citation type="submission" date="2017-08" db="EMBL/GenBank/DDBJ databases">
        <authorList>
            <person name="Park S.-J."/>
            <person name="Kim H."/>
        </authorList>
    </citation>
    <scope>NUCLEOTIDE SEQUENCE [LARGE SCALE GENOMIC DNA]</scope>
    <source>
        <strain evidence="3">ye3</strain>
    </source>
</reference>
<sequence>MQAAILPITAGWNWILDGFRLFKRQPMAMFFWSLLTGFLITVSYLVPLFGQIALIISTPLLTFVTLSACRHIAAGRPMLLSMWAEPLRDRQTRRRLLGLGLAYMGFCLAAGFIATLPFMDTLMTAIDADGEINPNALFSAMQGPLITFGLLYVLISALFWHAPALIGWHGIKMSQALFFSMVACWRNKWAFLAYGTSWAAIFFAVQMIGTFIAGLGVSPSFVQIMLTPVNIIVAAVLYCSFYPAYISVFGANYPSPEVPPATSGR</sequence>
<protein>
    <recommendedName>
        <fullName evidence="4">Transmembrane protein</fullName>
    </recommendedName>
</protein>
<evidence type="ECO:0000313" key="2">
    <source>
        <dbReference type="EMBL" id="QAA93266.1"/>
    </source>
</evidence>
<keyword evidence="1" id="KW-0472">Membrane</keyword>
<dbReference type="KEGG" id="pus:CKA81_05015"/>
<keyword evidence="1" id="KW-0812">Transmembrane</keyword>
<name>A0A410GAF7_9BURK</name>
<proteinExistence type="predicted"/>
<keyword evidence="1" id="KW-1133">Transmembrane helix</keyword>
<feature type="transmembrane region" description="Helical" evidence="1">
    <location>
        <begin position="221"/>
        <end position="245"/>
    </location>
</feature>
<evidence type="ECO:0000256" key="1">
    <source>
        <dbReference type="SAM" id="Phobius"/>
    </source>
</evidence>
<gene>
    <name evidence="2" type="ORF">CKA81_05015</name>
</gene>
<evidence type="ECO:0000313" key="3">
    <source>
        <dbReference type="Proteomes" id="UP000283474"/>
    </source>
</evidence>
<evidence type="ECO:0008006" key="4">
    <source>
        <dbReference type="Google" id="ProtNLM"/>
    </source>
</evidence>